<comment type="caution">
    <text evidence="14">The sequence shown here is derived from an EMBL/GenBank/DDBJ whole genome shotgun (WGS) entry which is preliminary data.</text>
</comment>
<feature type="transmembrane region" description="Helical" evidence="13">
    <location>
        <begin position="314"/>
        <end position="332"/>
    </location>
</feature>
<sequence length="426" mass="45203">MASPEALADVGATATAATATAASPALHGAAAATELLRTHPAAWATLVATTLVLAAVPLAWWWWRQRRADWPRRLAALTTLTAVLTFDLIVFGAFTRLTDSGLGCPDWPGCYGHASPLQATGPIAAAQAAMPDGPVTWAKAWIEMIHRYLAMVVGCLIITTLVLAWRQRRTLSIPLHWPALTLVWVCAQGAFGAWTVTLKLYPAIVTVHLLGGIGLLALLVWQRGLQQPQPLATADDPGLPRLAAAALALTLLQIALGGWVSTNYAVLACQGFPQCSGQWWPDGDWARGYTLLRPLGQDGQGAALPFTALVAIHWTHRLAVLPVVAVLGWLGWRLWRRPDGRRPALALAALVAAQGLSGLSNVVLGWPLLAALAHSGGAAALVALQVHLLARLRAARVPQARRWSASGRPSASASLSSLDLNRATPR</sequence>
<keyword evidence="6" id="KW-0560">Oxidoreductase</keyword>
<dbReference type="InterPro" id="IPR050450">
    <property type="entry name" value="COX15/CtaA_HemeA_synthase"/>
</dbReference>
<feature type="transmembrane region" description="Helical" evidence="13">
    <location>
        <begin position="372"/>
        <end position="392"/>
    </location>
</feature>
<dbReference type="PANTHER" id="PTHR35457">
    <property type="entry name" value="HEME A SYNTHASE"/>
    <property type="match status" value="1"/>
</dbReference>
<feature type="transmembrane region" description="Helical" evidence="13">
    <location>
        <begin position="177"/>
        <end position="194"/>
    </location>
</feature>
<evidence type="ECO:0000256" key="8">
    <source>
        <dbReference type="ARBA" id="ARBA00023133"/>
    </source>
</evidence>
<name>A0ABU9B4E8_9BURK</name>
<feature type="transmembrane region" description="Helical" evidence="13">
    <location>
        <begin position="344"/>
        <end position="366"/>
    </location>
</feature>
<feature type="transmembrane region" description="Helical" evidence="13">
    <location>
        <begin position="41"/>
        <end position="62"/>
    </location>
</feature>
<comment type="pathway">
    <text evidence="11">Porphyrin-containing compound metabolism.</text>
</comment>
<keyword evidence="7" id="KW-0408">Iron</keyword>
<keyword evidence="9 13" id="KW-0472">Membrane</keyword>
<proteinExistence type="predicted"/>
<evidence type="ECO:0000256" key="12">
    <source>
        <dbReference type="SAM" id="MobiDB-lite"/>
    </source>
</evidence>
<evidence type="ECO:0000256" key="2">
    <source>
        <dbReference type="ARBA" id="ARBA00022475"/>
    </source>
</evidence>
<dbReference type="PANTHER" id="PTHR35457:SF1">
    <property type="entry name" value="HEME A SYNTHASE"/>
    <property type="match status" value="1"/>
</dbReference>
<dbReference type="InterPro" id="IPR003780">
    <property type="entry name" value="COX15/CtaA_fam"/>
</dbReference>
<keyword evidence="3 13" id="KW-0812">Transmembrane</keyword>
<evidence type="ECO:0000256" key="10">
    <source>
        <dbReference type="ARBA" id="ARBA00023157"/>
    </source>
</evidence>
<evidence type="ECO:0000313" key="15">
    <source>
        <dbReference type="Proteomes" id="UP001368500"/>
    </source>
</evidence>
<feature type="transmembrane region" description="Helical" evidence="13">
    <location>
        <begin position="74"/>
        <end position="94"/>
    </location>
</feature>
<keyword evidence="15" id="KW-1185">Reference proteome</keyword>
<keyword evidence="2" id="KW-1003">Cell membrane</keyword>
<protein>
    <submittedName>
        <fullName evidence="14">COX15/CtaA family protein</fullName>
    </submittedName>
</protein>
<evidence type="ECO:0000256" key="7">
    <source>
        <dbReference type="ARBA" id="ARBA00023004"/>
    </source>
</evidence>
<accession>A0ABU9B4E8</accession>
<evidence type="ECO:0000256" key="1">
    <source>
        <dbReference type="ARBA" id="ARBA00004141"/>
    </source>
</evidence>
<dbReference type="RefSeq" id="WP_341372521.1">
    <property type="nucleotide sequence ID" value="NZ_JBBUTF010000002.1"/>
</dbReference>
<feature type="transmembrane region" description="Helical" evidence="13">
    <location>
        <begin position="200"/>
        <end position="221"/>
    </location>
</feature>
<reference evidence="14 15" key="1">
    <citation type="submission" date="2024-04" db="EMBL/GenBank/DDBJ databases">
        <title>Novel species of the genus Ideonella isolated from streams.</title>
        <authorList>
            <person name="Lu H."/>
        </authorList>
    </citation>
    <scope>NUCLEOTIDE SEQUENCE [LARGE SCALE GENOMIC DNA]</scope>
    <source>
        <strain evidence="14 15">BYS139W</strain>
    </source>
</reference>
<dbReference type="EMBL" id="JBBUTF010000002">
    <property type="protein sequence ID" value="MEK8024747.1"/>
    <property type="molecule type" value="Genomic_DNA"/>
</dbReference>
<evidence type="ECO:0000256" key="3">
    <source>
        <dbReference type="ARBA" id="ARBA00022692"/>
    </source>
</evidence>
<keyword evidence="5 13" id="KW-1133">Transmembrane helix</keyword>
<comment type="subcellular location">
    <subcellularLocation>
        <location evidence="1">Membrane</location>
        <topology evidence="1">Multi-pass membrane protein</topology>
    </subcellularLocation>
</comment>
<evidence type="ECO:0000256" key="13">
    <source>
        <dbReference type="SAM" id="Phobius"/>
    </source>
</evidence>
<evidence type="ECO:0000256" key="11">
    <source>
        <dbReference type="ARBA" id="ARBA00023444"/>
    </source>
</evidence>
<evidence type="ECO:0000256" key="4">
    <source>
        <dbReference type="ARBA" id="ARBA00022723"/>
    </source>
</evidence>
<keyword evidence="10" id="KW-1015">Disulfide bond</keyword>
<dbReference type="Proteomes" id="UP001368500">
    <property type="component" value="Unassembled WGS sequence"/>
</dbReference>
<evidence type="ECO:0000256" key="9">
    <source>
        <dbReference type="ARBA" id="ARBA00023136"/>
    </source>
</evidence>
<feature type="transmembrane region" description="Helical" evidence="13">
    <location>
        <begin position="145"/>
        <end position="165"/>
    </location>
</feature>
<feature type="transmembrane region" description="Helical" evidence="13">
    <location>
        <begin position="242"/>
        <end position="260"/>
    </location>
</feature>
<evidence type="ECO:0000256" key="5">
    <source>
        <dbReference type="ARBA" id="ARBA00022989"/>
    </source>
</evidence>
<keyword evidence="8" id="KW-0350">Heme biosynthesis</keyword>
<evidence type="ECO:0000313" key="14">
    <source>
        <dbReference type="EMBL" id="MEK8024747.1"/>
    </source>
</evidence>
<evidence type="ECO:0000256" key="6">
    <source>
        <dbReference type="ARBA" id="ARBA00023002"/>
    </source>
</evidence>
<feature type="region of interest" description="Disordered" evidence="12">
    <location>
        <begin position="406"/>
        <end position="426"/>
    </location>
</feature>
<organism evidence="14 15">
    <name type="scientific">Pseudaquabacterium rugosum</name>
    <dbReference type="NCBI Taxonomy" id="2984194"/>
    <lineage>
        <taxon>Bacteria</taxon>
        <taxon>Pseudomonadati</taxon>
        <taxon>Pseudomonadota</taxon>
        <taxon>Betaproteobacteria</taxon>
        <taxon>Burkholderiales</taxon>
        <taxon>Sphaerotilaceae</taxon>
        <taxon>Pseudaquabacterium</taxon>
    </lineage>
</organism>
<dbReference type="Pfam" id="PF02628">
    <property type="entry name" value="COX15-CtaA"/>
    <property type="match status" value="1"/>
</dbReference>
<gene>
    <name evidence="14" type="ORF">AACH11_02035</name>
</gene>
<keyword evidence="4" id="KW-0479">Metal-binding</keyword>